<dbReference type="GeneID" id="106663129"/>
<dbReference type="EC" id="5.3.4.1" evidence="4 13"/>
<dbReference type="CDD" id="cd02961">
    <property type="entry name" value="PDI_a_family"/>
    <property type="match status" value="1"/>
</dbReference>
<evidence type="ECO:0000256" key="10">
    <source>
        <dbReference type="ARBA" id="ARBA00023284"/>
    </source>
</evidence>
<dbReference type="CTD" id="39651"/>
<dbReference type="EnsemblMetazoa" id="XM_014387720.1">
    <property type="protein sequence ID" value="XP_014243206.1"/>
    <property type="gene ID" value="LOC106663129"/>
</dbReference>
<organism evidence="16 17">
    <name type="scientific">Cimex lectularius</name>
    <name type="common">Bed bug</name>
    <name type="synonym">Acanthia lectularia</name>
    <dbReference type="NCBI Taxonomy" id="79782"/>
    <lineage>
        <taxon>Eukaryota</taxon>
        <taxon>Metazoa</taxon>
        <taxon>Ecdysozoa</taxon>
        <taxon>Arthropoda</taxon>
        <taxon>Hexapoda</taxon>
        <taxon>Insecta</taxon>
        <taxon>Pterygota</taxon>
        <taxon>Neoptera</taxon>
        <taxon>Paraneoptera</taxon>
        <taxon>Hemiptera</taxon>
        <taxon>Heteroptera</taxon>
        <taxon>Panheteroptera</taxon>
        <taxon>Cimicomorpha</taxon>
        <taxon>Cimicidae</taxon>
        <taxon>Cimex</taxon>
    </lineage>
</organism>
<evidence type="ECO:0000256" key="7">
    <source>
        <dbReference type="ARBA" id="ARBA00022824"/>
    </source>
</evidence>
<sequence length="494" mass="55618">MSRILLALSLILAVVFSTDIKTEDGVLVLTASNFDNALETYEHVLVEFYAPWCGHCKALAPHYAKAAEKLAEMESAVKLAKVDATVETSLSEKYNIRGYPTLKYFHGGKVLDYPGVRQTEDIVNWLLKKSGPSAKELNSVEEVKAFVEDKQVAMVGFFKDANSDLAKNFMEVAFAVDDVQFGVSYNEGTLAEYKADENKVVMFKKFDEGEVVYTGTEDPNELKKFILTNSLPLVVEFNHDTAQKIFGGDVKSHLLFFLSKEKGDFEKLLEPVKPLAKDYRDKLLFVVLNVDEPDHVRILDYFGLAKDDVPSMRLIKLEDDMLKYKPDTSDLSPEHVKSFVDAYLSGTLKEHLLSQTLPEDWDKHPVKVLVSSNFDEVVFNTEKDVLVEFYAPWCTHCNKLAPIYDELGEKFKDNNEVLVAKIDATANELEHTKIESFPTLKLYKKGDNKVVEYTGDRTLEGLSNFLESGGESVAPPQEEVGDETVDDLPTKDEL</sequence>
<dbReference type="PRINTS" id="PR00421">
    <property type="entry name" value="THIOREDOXIN"/>
</dbReference>
<evidence type="ECO:0000256" key="1">
    <source>
        <dbReference type="ARBA" id="ARBA00001182"/>
    </source>
</evidence>
<proteinExistence type="inferred from homology"/>
<keyword evidence="6" id="KW-0677">Repeat</keyword>
<evidence type="ECO:0000259" key="15">
    <source>
        <dbReference type="PROSITE" id="PS51352"/>
    </source>
</evidence>
<keyword evidence="9 13" id="KW-0413">Isomerase</keyword>
<comment type="similarity">
    <text evidence="3 12">Belongs to the protein disulfide isomerase family.</text>
</comment>
<dbReference type="PROSITE" id="PS51352">
    <property type="entry name" value="THIOREDOXIN_2"/>
    <property type="match status" value="2"/>
</dbReference>
<dbReference type="InterPro" id="IPR013766">
    <property type="entry name" value="Thioredoxin_domain"/>
</dbReference>
<keyword evidence="10 11" id="KW-0676">Redox-active center</keyword>
<evidence type="ECO:0000256" key="8">
    <source>
        <dbReference type="ARBA" id="ARBA00023157"/>
    </source>
</evidence>
<evidence type="ECO:0000256" key="12">
    <source>
        <dbReference type="RuleBase" id="RU004208"/>
    </source>
</evidence>
<dbReference type="FunFam" id="3.40.30.10:FF:000023">
    <property type="entry name" value="Protein disulfide-isomerase"/>
    <property type="match status" value="1"/>
</dbReference>
<dbReference type="FunFam" id="3.40.30.10:FF:000027">
    <property type="entry name" value="protein disulfide-isomerase A2"/>
    <property type="match status" value="1"/>
</dbReference>
<dbReference type="RefSeq" id="XP_014243206.1">
    <property type="nucleotide sequence ID" value="XM_014387720.1"/>
</dbReference>
<keyword evidence="7" id="KW-0256">Endoplasmic reticulum</keyword>
<dbReference type="PANTHER" id="PTHR18929:SF240">
    <property type="entry name" value="PROTEIN DISULFIDE-ISOMERASE"/>
    <property type="match status" value="1"/>
</dbReference>
<comment type="catalytic activity">
    <reaction evidence="1 13">
        <text>Catalyzes the rearrangement of -S-S- bonds in proteins.</text>
        <dbReference type="EC" id="5.3.4.1"/>
    </reaction>
</comment>
<evidence type="ECO:0000256" key="5">
    <source>
        <dbReference type="ARBA" id="ARBA00022729"/>
    </source>
</evidence>
<feature type="disulfide bond" description="Redox-active" evidence="11">
    <location>
        <begin position="394"/>
        <end position="397"/>
    </location>
</feature>
<dbReference type="Proteomes" id="UP000494040">
    <property type="component" value="Unassembled WGS sequence"/>
</dbReference>
<dbReference type="NCBIfam" id="TIGR01126">
    <property type="entry name" value="pdi_dom"/>
    <property type="match status" value="2"/>
</dbReference>
<evidence type="ECO:0000256" key="3">
    <source>
        <dbReference type="ARBA" id="ARBA00006347"/>
    </source>
</evidence>
<dbReference type="PROSITE" id="PS00194">
    <property type="entry name" value="THIOREDOXIN_1"/>
    <property type="match status" value="2"/>
</dbReference>
<evidence type="ECO:0000256" key="13">
    <source>
        <dbReference type="RuleBase" id="RU361130"/>
    </source>
</evidence>
<evidence type="ECO:0000256" key="6">
    <source>
        <dbReference type="ARBA" id="ARBA00022737"/>
    </source>
</evidence>
<dbReference type="GO" id="GO:0006457">
    <property type="term" value="P:protein folding"/>
    <property type="evidence" value="ECO:0007669"/>
    <property type="project" value="TreeGrafter"/>
</dbReference>
<feature type="region of interest" description="Disordered" evidence="14">
    <location>
        <begin position="466"/>
        <end position="494"/>
    </location>
</feature>
<dbReference type="NCBIfam" id="TIGR01130">
    <property type="entry name" value="ER_PDI_fam"/>
    <property type="match status" value="1"/>
</dbReference>
<dbReference type="OMA" id="FFGMKKD"/>
<dbReference type="FunFam" id="3.40.30.10:FF:000030">
    <property type="entry name" value="Protein disulfide-isomerase"/>
    <property type="match status" value="1"/>
</dbReference>
<dbReference type="Gene3D" id="3.40.30.10">
    <property type="entry name" value="Glutaredoxin"/>
    <property type="match status" value="4"/>
</dbReference>
<protein>
    <recommendedName>
        <fullName evidence="4 13">Protein disulfide-isomerase</fullName>
        <ecNumber evidence="4 13">5.3.4.1</ecNumber>
    </recommendedName>
</protein>
<dbReference type="InterPro" id="IPR005792">
    <property type="entry name" value="Prot_disulphide_isomerase"/>
</dbReference>
<comment type="subcellular location">
    <subcellularLocation>
        <location evidence="2">Endoplasmic reticulum lumen</location>
    </subcellularLocation>
</comment>
<dbReference type="Pfam" id="PF00085">
    <property type="entry name" value="Thioredoxin"/>
    <property type="match status" value="2"/>
</dbReference>
<accession>A0A8I6TE74</accession>
<dbReference type="CDD" id="cd02995">
    <property type="entry name" value="PDI_a_PDI_a'_C"/>
    <property type="match status" value="1"/>
</dbReference>
<evidence type="ECO:0000256" key="4">
    <source>
        <dbReference type="ARBA" id="ARBA00012723"/>
    </source>
</evidence>
<dbReference type="GO" id="GO:0003756">
    <property type="term" value="F:protein disulfide isomerase activity"/>
    <property type="evidence" value="ECO:0007669"/>
    <property type="project" value="UniProtKB-EC"/>
</dbReference>
<evidence type="ECO:0000313" key="17">
    <source>
        <dbReference type="Proteomes" id="UP000494040"/>
    </source>
</evidence>
<evidence type="ECO:0000256" key="2">
    <source>
        <dbReference type="ARBA" id="ARBA00004319"/>
    </source>
</evidence>
<dbReference type="GO" id="GO:0005788">
    <property type="term" value="C:endoplasmic reticulum lumen"/>
    <property type="evidence" value="ECO:0007669"/>
    <property type="project" value="UniProtKB-SubCell"/>
</dbReference>
<feature type="chain" id="PRO_5035336864" description="Protein disulfide-isomerase" evidence="13">
    <location>
        <begin position="18"/>
        <end position="494"/>
    </location>
</feature>
<dbReference type="InterPro" id="IPR005788">
    <property type="entry name" value="PDI_thioredoxin-like_dom"/>
</dbReference>
<evidence type="ECO:0000256" key="14">
    <source>
        <dbReference type="SAM" id="MobiDB-lite"/>
    </source>
</evidence>
<dbReference type="KEGG" id="clec:106663129"/>
<feature type="domain" description="Thioredoxin" evidence="15">
    <location>
        <begin position="346"/>
        <end position="471"/>
    </location>
</feature>
<keyword evidence="5 13" id="KW-0732">Signal</keyword>
<dbReference type="GO" id="GO:0034976">
    <property type="term" value="P:response to endoplasmic reticulum stress"/>
    <property type="evidence" value="ECO:0007669"/>
    <property type="project" value="TreeGrafter"/>
</dbReference>
<keyword evidence="8 11" id="KW-1015">Disulfide bond</keyword>
<dbReference type="InterPro" id="IPR036249">
    <property type="entry name" value="Thioredoxin-like_sf"/>
</dbReference>
<dbReference type="CDD" id="cd02982">
    <property type="entry name" value="PDI_b'_family"/>
    <property type="match status" value="1"/>
</dbReference>
<dbReference type="FunFam" id="3.40.30.10:FF:000042">
    <property type="entry name" value="protein disulfide-isomerase A2"/>
    <property type="match status" value="1"/>
</dbReference>
<evidence type="ECO:0000256" key="9">
    <source>
        <dbReference type="ARBA" id="ARBA00023235"/>
    </source>
</evidence>
<reference evidence="16" key="1">
    <citation type="submission" date="2022-01" db="UniProtKB">
        <authorList>
            <consortium name="EnsemblMetazoa"/>
        </authorList>
    </citation>
    <scope>IDENTIFICATION</scope>
</reference>
<keyword evidence="17" id="KW-1185">Reference proteome</keyword>
<feature type="disulfide bond" description="Redox-active" evidence="11">
    <location>
        <begin position="53"/>
        <end position="56"/>
    </location>
</feature>
<dbReference type="InterPro" id="IPR017937">
    <property type="entry name" value="Thioredoxin_CS"/>
</dbReference>
<dbReference type="PANTHER" id="PTHR18929">
    <property type="entry name" value="PROTEIN DISULFIDE ISOMERASE"/>
    <property type="match status" value="1"/>
</dbReference>
<name>A0A8I6TE74_CIMLE</name>
<evidence type="ECO:0000313" key="16">
    <source>
        <dbReference type="EnsemblMetazoa" id="XP_014243206.1"/>
    </source>
</evidence>
<dbReference type="Pfam" id="PF13848">
    <property type="entry name" value="Thioredoxin_6"/>
    <property type="match status" value="1"/>
</dbReference>
<feature type="signal peptide" evidence="13">
    <location>
        <begin position="1"/>
        <end position="17"/>
    </location>
</feature>
<dbReference type="CDD" id="cd02981">
    <property type="entry name" value="PDI_b_family"/>
    <property type="match status" value="1"/>
</dbReference>
<dbReference type="OrthoDB" id="72053at2759"/>
<evidence type="ECO:0000256" key="11">
    <source>
        <dbReference type="PIRSR" id="PIRSR605792-51"/>
    </source>
</evidence>
<dbReference type="AlphaFoldDB" id="A0A8I6TE74"/>
<feature type="domain" description="Thioredoxin" evidence="15">
    <location>
        <begin position="7"/>
        <end position="131"/>
    </location>
</feature>
<dbReference type="SUPFAM" id="SSF52833">
    <property type="entry name" value="Thioredoxin-like"/>
    <property type="match status" value="4"/>
</dbReference>